<dbReference type="Pfam" id="PF02491">
    <property type="entry name" value="SHS2_FTSA"/>
    <property type="match status" value="1"/>
</dbReference>
<comment type="caution">
    <text evidence="8">The sequence shown here is derived from an EMBL/GenBank/DDBJ whole genome shotgun (WGS) entry which is preliminary data.</text>
</comment>
<dbReference type="Proteomes" id="UP000264002">
    <property type="component" value="Unassembled WGS sequence"/>
</dbReference>
<proteinExistence type="inferred from homology"/>
<dbReference type="HAMAP" id="MF_02033">
    <property type="entry name" value="FtsA"/>
    <property type="match status" value="1"/>
</dbReference>
<evidence type="ECO:0000313" key="9">
    <source>
        <dbReference type="Proteomes" id="UP000264002"/>
    </source>
</evidence>
<keyword evidence="1 5" id="KW-1003">Cell membrane</keyword>
<dbReference type="EMBL" id="QUWK01000017">
    <property type="protein sequence ID" value="RFU93857.1"/>
    <property type="molecule type" value="Genomic_DNA"/>
</dbReference>
<dbReference type="InterPro" id="IPR050696">
    <property type="entry name" value="FtsA/MreB"/>
</dbReference>
<protein>
    <recommendedName>
        <fullName evidence="5 6">Cell division protein FtsA</fullName>
    </recommendedName>
</protein>
<comment type="subunit">
    <text evidence="5">Self-interacts. Interacts with FtsZ.</text>
</comment>
<name>A0A372MDI7_9SPIR</name>
<dbReference type="SMART" id="SM00842">
    <property type="entry name" value="FtsA"/>
    <property type="match status" value="1"/>
</dbReference>
<dbReference type="CDD" id="cd24048">
    <property type="entry name" value="ASKHA_NBD_FtsA"/>
    <property type="match status" value="1"/>
</dbReference>
<sequence length="415" mass="44744">MAGDKMLMGLDIGSSRTRCVIGSVSRDGQLMVDSICEHPSEGVRAGSIVNIEQTLKTIQTVINEAELQAGAEMSEVIIGIGGENIVGIPSTGVVGINSKDQEIKREDIFRSLEVARAFELPQDREILHTLVQDFQIDGQMGIKDPIDMLGHRLESRVLIVTASSAICQNERKCIQRSGLSVERMVLQSLADAEVVLSSEEKEMGTILINIGSGITNMIAYTNGAPVYTGGVNLGGDAVTNDIAYILNKTRGIAEQIKCESGHSYVPSVSSEDMVLIPQVGGLPPIKMPKKELSKVIEPRMAEIFSRLQSDLEKAQVHGSFGGGVVLVGGGALLSGVTELASEIFQLPARLGFPEAIGGLDRSYISPQYTTVLGLMKSEARKVRDTTTGTRSHKERTRRKEGGAVSKLRSFFRTLF</sequence>
<keyword evidence="4 5" id="KW-0131">Cell cycle</keyword>
<feature type="domain" description="SHS2" evidence="7">
    <location>
        <begin position="7"/>
        <end position="195"/>
    </location>
</feature>
<dbReference type="InterPro" id="IPR020823">
    <property type="entry name" value="Cell_div_FtsA"/>
</dbReference>
<dbReference type="SUPFAM" id="SSF53067">
    <property type="entry name" value="Actin-like ATPase domain"/>
    <property type="match status" value="2"/>
</dbReference>
<dbReference type="InterPro" id="IPR003494">
    <property type="entry name" value="SHS2_FtsA"/>
</dbReference>
<accession>A0A372MDI7</accession>
<organism evidence="8 9">
    <name type="scientific">Sphaerochaeta halotolerans</name>
    <dbReference type="NCBI Taxonomy" id="2293840"/>
    <lineage>
        <taxon>Bacteria</taxon>
        <taxon>Pseudomonadati</taxon>
        <taxon>Spirochaetota</taxon>
        <taxon>Spirochaetia</taxon>
        <taxon>Spirochaetales</taxon>
        <taxon>Sphaerochaetaceae</taxon>
        <taxon>Sphaerochaeta</taxon>
    </lineage>
</organism>
<comment type="function">
    <text evidence="5 6">Cell division protein that is involved in the assembly of the Z ring. May serve as a membrane anchor for the Z ring.</text>
</comment>
<keyword evidence="9" id="KW-1185">Reference proteome</keyword>
<evidence type="ECO:0000259" key="7">
    <source>
        <dbReference type="SMART" id="SM00842"/>
    </source>
</evidence>
<dbReference type="AlphaFoldDB" id="A0A372MDI7"/>
<dbReference type="NCBIfam" id="TIGR01174">
    <property type="entry name" value="ftsA"/>
    <property type="match status" value="1"/>
</dbReference>
<dbReference type="Pfam" id="PF14450">
    <property type="entry name" value="FtsA"/>
    <property type="match status" value="1"/>
</dbReference>
<evidence type="ECO:0000256" key="6">
    <source>
        <dbReference type="PIRNR" id="PIRNR003101"/>
    </source>
</evidence>
<dbReference type="InterPro" id="IPR043129">
    <property type="entry name" value="ATPase_NBD"/>
</dbReference>
<dbReference type="GO" id="GO:0032153">
    <property type="term" value="C:cell division site"/>
    <property type="evidence" value="ECO:0007669"/>
    <property type="project" value="UniProtKB-UniRule"/>
</dbReference>
<comment type="similarity">
    <text evidence="5 6">Belongs to the FtsA/MreB family.</text>
</comment>
<evidence type="ECO:0000256" key="1">
    <source>
        <dbReference type="ARBA" id="ARBA00022475"/>
    </source>
</evidence>
<keyword evidence="2 5" id="KW-0132">Cell division</keyword>
<reference evidence="8 9" key="2">
    <citation type="submission" date="2018-09" db="EMBL/GenBank/DDBJ databases">
        <title>Genome of Sphaerochaeta halotolerans strain 4-11.</title>
        <authorList>
            <person name="Nazina T.N."/>
            <person name="Sokolova D.S."/>
        </authorList>
    </citation>
    <scope>NUCLEOTIDE SEQUENCE [LARGE SCALE GENOMIC DNA]</scope>
    <source>
        <strain evidence="8 9">4-11</strain>
    </source>
</reference>
<dbReference type="GO" id="GO:0043093">
    <property type="term" value="P:FtsZ-dependent cytokinesis"/>
    <property type="evidence" value="ECO:0007669"/>
    <property type="project" value="UniProtKB-UniRule"/>
</dbReference>
<dbReference type="PIRSF" id="PIRSF003101">
    <property type="entry name" value="FtsA"/>
    <property type="match status" value="1"/>
</dbReference>
<dbReference type="GO" id="GO:0009898">
    <property type="term" value="C:cytoplasmic side of plasma membrane"/>
    <property type="evidence" value="ECO:0007669"/>
    <property type="project" value="UniProtKB-UniRule"/>
</dbReference>
<dbReference type="Gene3D" id="3.30.420.40">
    <property type="match status" value="2"/>
</dbReference>
<evidence type="ECO:0000256" key="4">
    <source>
        <dbReference type="ARBA" id="ARBA00023306"/>
    </source>
</evidence>
<evidence type="ECO:0000256" key="2">
    <source>
        <dbReference type="ARBA" id="ARBA00022618"/>
    </source>
</evidence>
<evidence type="ECO:0000256" key="5">
    <source>
        <dbReference type="HAMAP-Rule" id="MF_02033"/>
    </source>
</evidence>
<dbReference type="PANTHER" id="PTHR32432">
    <property type="entry name" value="CELL DIVISION PROTEIN FTSA-RELATED"/>
    <property type="match status" value="1"/>
</dbReference>
<comment type="subcellular location">
    <subcellularLocation>
        <location evidence="5">Cell membrane</location>
        <topology evidence="5">Peripheral membrane protein</topology>
        <orientation evidence="5">Cytoplasmic side</orientation>
    </subcellularLocation>
    <text evidence="5">Localizes to the Z ring in an FtsZ-dependent manner. Targeted to the membrane through a conserved C-terminal amphipathic helix.</text>
</comment>
<reference evidence="9" key="1">
    <citation type="submission" date="2018-08" db="EMBL/GenBank/DDBJ databases">
        <authorList>
            <person name="Grouzdev D.S."/>
            <person name="Krutkina M.S."/>
        </authorList>
    </citation>
    <scope>NUCLEOTIDE SEQUENCE [LARGE SCALE GENOMIC DNA]</scope>
    <source>
        <strain evidence="9">4-11</strain>
    </source>
</reference>
<evidence type="ECO:0000256" key="3">
    <source>
        <dbReference type="ARBA" id="ARBA00023136"/>
    </source>
</evidence>
<dbReference type="RefSeq" id="WP_117331390.1">
    <property type="nucleotide sequence ID" value="NZ_QUWK01000017.1"/>
</dbReference>
<gene>
    <name evidence="5 8" type="primary">ftsA</name>
    <name evidence="8" type="ORF">DYP60_12715</name>
</gene>
<dbReference type="PANTHER" id="PTHR32432:SF4">
    <property type="entry name" value="CELL DIVISION PROTEIN FTSA"/>
    <property type="match status" value="1"/>
</dbReference>
<keyword evidence="3 5" id="KW-0472">Membrane</keyword>
<evidence type="ECO:0000313" key="8">
    <source>
        <dbReference type="EMBL" id="RFU93857.1"/>
    </source>
</evidence>